<evidence type="ECO:0000256" key="1">
    <source>
        <dbReference type="SAM" id="MobiDB-lite"/>
    </source>
</evidence>
<accession>A0A250JZ70</accession>
<keyword evidence="3" id="KW-1185">Reference proteome</keyword>
<dbReference type="Proteomes" id="UP000217343">
    <property type="component" value="Chromosome"/>
</dbReference>
<protein>
    <submittedName>
        <fullName evidence="2">Uncharacterized protein</fullName>
    </submittedName>
</protein>
<name>A0A250JZ70_9BACT</name>
<dbReference type="EMBL" id="CP022203">
    <property type="protein sequence ID" value="ATB48772.1"/>
    <property type="molecule type" value="Genomic_DNA"/>
</dbReference>
<organism evidence="2 3">
    <name type="scientific">Corallococcus macrosporus DSM 14697</name>
    <dbReference type="NCBI Taxonomy" id="1189310"/>
    <lineage>
        <taxon>Bacteria</taxon>
        <taxon>Pseudomonadati</taxon>
        <taxon>Myxococcota</taxon>
        <taxon>Myxococcia</taxon>
        <taxon>Myxococcales</taxon>
        <taxon>Cystobacterineae</taxon>
        <taxon>Myxococcaceae</taxon>
        <taxon>Corallococcus</taxon>
    </lineage>
</organism>
<evidence type="ECO:0000313" key="2">
    <source>
        <dbReference type="EMBL" id="ATB48772.1"/>
    </source>
</evidence>
<dbReference type="AlphaFoldDB" id="A0A250JZ70"/>
<feature type="region of interest" description="Disordered" evidence="1">
    <location>
        <begin position="1"/>
        <end position="27"/>
    </location>
</feature>
<dbReference type="KEGG" id="mmas:MYMAC_004403"/>
<proteinExistence type="predicted"/>
<evidence type="ECO:0000313" key="3">
    <source>
        <dbReference type="Proteomes" id="UP000217343"/>
    </source>
</evidence>
<sequence length="346" mass="37811">MPHSGSMGATSPESRRRNRGAPGTSLGTVSRFARHSFWLRVAPSAGEVAEHATRAMRLVGRVHGGGDAPFPALAGTALDAFIGLQRIGTPSKRAWDKAPPVLPWIPDAPSTSRRAGLVWHERDPYGPRGIDQVFLRVVVPQGFGSLAEEIRQVLWTVPPGRCPEPEEAAALFIVAIFEGLFRAGERAAAGLARLRPLLPVGRDLRTALGAPFPGDVLEEFRRTCRSMLLLLPREQPFVYNPQWPRVGRLAASDGDFIAGRTLYDVKCLDPRKGSLSREHLFQMLGYACMNACDPFGHQLGALGFLNPRAGFAWSMQLEAFCRALGAGSFNTVLQLFREETRAHVSD</sequence>
<reference evidence="2 3" key="1">
    <citation type="submission" date="2017-06" db="EMBL/GenBank/DDBJ databases">
        <title>Sequencing and comparative analysis of myxobacterial genomes.</title>
        <authorList>
            <person name="Rupp O."/>
            <person name="Goesmann A."/>
            <person name="Sogaard-Andersen L."/>
        </authorList>
    </citation>
    <scope>NUCLEOTIDE SEQUENCE [LARGE SCALE GENOMIC DNA]</scope>
    <source>
        <strain evidence="2 3">DSM 14697</strain>
    </source>
</reference>
<gene>
    <name evidence="2" type="ORF">MYMAC_004403</name>
</gene>